<feature type="region of interest" description="Disordered" evidence="1">
    <location>
        <begin position="88"/>
        <end position="151"/>
    </location>
</feature>
<dbReference type="Proteomes" id="UP000235672">
    <property type="component" value="Unassembled WGS sequence"/>
</dbReference>
<dbReference type="EMBL" id="KZ613528">
    <property type="protein sequence ID" value="PMD13714.1"/>
    <property type="molecule type" value="Genomic_DNA"/>
</dbReference>
<keyword evidence="2" id="KW-0812">Transmembrane</keyword>
<evidence type="ECO:0000256" key="2">
    <source>
        <dbReference type="SAM" id="Phobius"/>
    </source>
</evidence>
<evidence type="ECO:0000256" key="1">
    <source>
        <dbReference type="SAM" id="MobiDB-lite"/>
    </source>
</evidence>
<accession>A0A2J6PI71</accession>
<feature type="transmembrane region" description="Helical" evidence="2">
    <location>
        <begin position="63"/>
        <end position="82"/>
    </location>
</feature>
<evidence type="ECO:0000313" key="4">
    <source>
        <dbReference type="Proteomes" id="UP000235672"/>
    </source>
</evidence>
<organism evidence="3 4">
    <name type="scientific">Hyaloscypha hepaticicola</name>
    <dbReference type="NCBI Taxonomy" id="2082293"/>
    <lineage>
        <taxon>Eukaryota</taxon>
        <taxon>Fungi</taxon>
        <taxon>Dikarya</taxon>
        <taxon>Ascomycota</taxon>
        <taxon>Pezizomycotina</taxon>
        <taxon>Leotiomycetes</taxon>
        <taxon>Helotiales</taxon>
        <taxon>Hyaloscyphaceae</taxon>
        <taxon>Hyaloscypha</taxon>
    </lineage>
</organism>
<feature type="compositionally biased region" description="Low complexity" evidence="1">
    <location>
        <begin position="122"/>
        <end position="134"/>
    </location>
</feature>
<keyword evidence="4" id="KW-1185">Reference proteome</keyword>
<reference evidence="3 4" key="1">
    <citation type="submission" date="2016-05" db="EMBL/GenBank/DDBJ databases">
        <title>A degradative enzymes factory behind the ericoid mycorrhizal symbiosis.</title>
        <authorList>
            <consortium name="DOE Joint Genome Institute"/>
            <person name="Martino E."/>
            <person name="Morin E."/>
            <person name="Grelet G."/>
            <person name="Kuo A."/>
            <person name="Kohler A."/>
            <person name="Daghino S."/>
            <person name="Barry K."/>
            <person name="Choi C."/>
            <person name="Cichocki N."/>
            <person name="Clum A."/>
            <person name="Copeland A."/>
            <person name="Hainaut M."/>
            <person name="Haridas S."/>
            <person name="Labutti K."/>
            <person name="Lindquist E."/>
            <person name="Lipzen A."/>
            <person name="Khouja H.-R."/>
            <person name="Murat C."/>
            <person name="Ohm R."/>
            <person name="Olson A."/>
            <person name="Spatafora J."/>
            <person name="Veneault-Fourrey C."/>
            <person name="Henrissat B."/>
            <person name="Grigoriev I."/>
            <person name="Martin F."/>
            <person name="Perotto S."/>
        </authorList>
    </citation>
    <scope>NUCLEOTIDE SEQUENCE [LARGE SCALE GENOMIC DNA]</scope>
    <source>
        <strain evidence="3 4">UAMH 7357</strain>
    </source>
</reference>
<gene>
    <name evidence="3" type="ORF">NA56DRAFT_665318</name>
</gene>
<name>A0A2J6PI71_9HELO</name>
<sequence length="151" mass="16118">MPTPISSLAGQAGIRQLYQQHRRSDIQQPPIPPVNLQSIANKAYKKQGGPGATYEATFKFTKVTGAIAGGVVLACIILLCIWRKRQDRRERRAKAPPRIVYPHPLPEFNGSPARPYASGEPSTTTATVSGSGVSDFPATGSEGGLSAYLEG</sequence>
<evidence type="ECO:0000313" key="3">
    <source>
        <dbReference type="EMBL" id="PMD13714.1"/>
    </source>
</evidence>
<keyword evidence="2" id="KW-0472">Membrane</keyword>
<proteinExistence type="predicted"/>
<dbReference type="AlphaFoldDB" id="A0A2J6PI71"/>
<protein>
    <submittedName>
        <fullName evidence="3">Uncharacterized protein</fullName>
    </submittedName>
</protein>
<keyword evidence="2" id="KW-1133">Transmembrane helix</keyword>